<protein>
    <submittedName>
        <fullName evidence="2">Uncharacterized protein</fullName>
    </submittedName>
</protein>
<reference evidence="2 3" key="1">
    <citation type="journal article" date="2018" name="Front. Plant Sci.">
        <title>Red Clover (Trifolium pratense) and Zigzag Clover (T. medium) - A Picture of Genomic Similarities and Differences.</title>
        <authorList>
            <person name="Dluhosova J."/>
            <person name="Istvanek J."/>
            <person name="Nedelnik J."/>
            <person name="Repkova J."/>
        </authorList>
    </citation>
    <scope>NUCLEOTIDE SEQUENCE [LARGE SCALE GENOMIC DNA]</scope>
    <source>
        <strain evidence="3">cv. 10/8</strain>
        <tissue evidence="2">Leaf</tissue>
    </source>
</reference>
<dbReference type="EMBL" id="LXQA010016437">
    <property type="protein sequence ID" value="MCH89575.1"/>
    <property type="molecule type" value="Genomic_DNA"/>
</dbReference>
<accession>A0A392MR73</accession>
<dbReference type="AlphaFoldDB" id="A0A392MR73"/>
<keyword evidence="3" id="KW-1185">Reference proteome</keyword>
<comment type="caution">
    <text evidence="2">The sequence shown here is derived from an EMBL/GenBank/DDBJ whole genome shotgun (WGS) entry which is preliminary data.</text>
</comment>
<gene>
    <name evidence="2" type="ORF">A2U01_0010475</name>
</gene>
<organism evidence="2 3">
    <name type="scientific">Trifolium medium</name>
    <dbReference type="NCBI Taxonomy" id="97028"/>
    <lineage>
        <taxon>Eukaryota</taxon>
        <taxon>Viridiplantae</taxon>
        <taxon>Streptophyta</taxon>
        <taxon>Embryophyta</taxon>
        <taxon>Tracheophyta</taxon>
        <taxon>Spermatophyta</taxon>
        <taxon>Magnoliopsida</taxon>
        <taxon>eudicotyledons</taxon>
        <taxon>Gunneridae</taxon>
        <taxon>Pentapetalae</taxon>
        <taxon>rosids</taxon>
        <taxon>fabids</taxon>
        <taxon>Fabales</taxon>
        <taxon>Fabaceae</taxon>
        <taxon>Papilionoideae</taxon>
        <taxon>50 kb inversion clade</taxon>
        <taxon>NPAAA clade</taxon>
        <taxon>Hologalegina</taxon>
        <taxon>IRL clade</taxon>
        <taxon>Trifolieae</taxon>
        <taxon>Trifolium</taxon>
    </lineage>
</organism>
<evidence type="ECO:0000313" key="3">
    <source>
        <dbReference type="Proteomes" id="UP000265520"/>
    </source>
</evidence>
<feature type="region of interest" description="Disordered" evidence="1">
    <location>
        <begin position="1"/>
        <end position="24"/>
    </location>
</feature>
<feature type="non-terminal residue" evidence="2">
    <location>
        <position position="1"/>
    </location>
</feature>
<evidence type="ECO:0000256" key="1">
    <source>
        <dbReference type="SAM" id="MobiDB-lite"/>
    </source>
</evidence>
<proteinExistence type="predicted"/>
<sequence>TGQSREKGRLPAGGGAAAARRRPSSVEREWKSLSLKNRVIIMIIIIKARDQHFLSARGPPIGSSDEIGIRVWASRYNTRGNHQVHHFMVFKMSQDVRHYFMITRFQLVRSQLQKVTKHCL</sequence>
<evidence type="ECO:0000313" key="2">
    <source>
        <dbReference type="EMBL" id="MCH89575.1"/>
    </source>
</evidence>
<dbReference type="Proteomes" id="UP000265520">
    <property type="component" value="Unassembled WGS sequence"/>
</dbReference>
<name>A0A392MR73_9FABA</name>